<evidence type="ECO:0000313" key="13">
    <source>
        <dbReference type="EMBL" id="BBN70288.1"/>
    </source>
</evidence>
<name>A0A5H2XR21_PRUDU</name>
<dbReference type="PANTHER" id="PTHR48063:SF101">
    <property type="entry name" value="LRR RECEPTOR-LIKE SERINE_THREONINE-PROTEIN KINASE FLS2"/>
    <property type="match status" value="1"/>
</dbReference>
<keyword evidence="5" id="KW-0812">Transmembrane</keyword>
<dbReference type="InterPro" id="IPR046956">
    <property type="entry name" value="RLP23-like"/>
</dbReference>
<evidence type="ECO:0000256" key="8">
    <source>
        <dbReference type="ARBA" id="ARBA00022989"/>
    </source>
</evidence>
<dbReference type="PANTHER" id="PTHR48063">
    <property type="entry name" value="LRR RECEPTOR-LIKE KINASE"/>
    <property type="match status" value="1"/>
</dbReference>
<comment type="similarity">
    <text evidence="2">Belongs to the RLP family.</text>
</comment>
<dbReference type="Pfam" id="PF00560">
    <property type="entry name" value="LRR_1"/>
    <property type="match status" value="10"/>
</dbReference>
<keyword evidence="11" id="KW-0325">Glycoprotein</keyword>
<dbReference type="EMBL" id="AP021793">
    <property type="protein sequence ID" value="BBN70288.1"/>
    <property type="molecule type" value="Genomic_DNA"/>
</dbReference>
<evidence type="ECO:0000256" key="3">
    <source>
        <dbReference type="ARBA" id="ARBA00022475"/>
    </source>
</evidence>
<evidence type="ECO:0000256" key="5">
    <source>
        <dbReference type="ARBA" id="ARBA00022692"/>
    </source>
</evidence>
<dbReference type="SUPFAM" id="SSF52058">
    <property type="entry name" value="L domain-like"/>
    <property type="match status" value="2"/>
</dbReference>
<dbReference type="AlphaFoldDB" id="A0A5H2XR21"/>
<comment type="subcellular location">
    <subcellularLocation>
        <location evidence="1">Cell membrane</location>
        <topology evidence="1">Single-pass type I membrane protein</topology>
    </subcellularLocation>
</comment>
<dbReference type="Gene3D" id="3.80.10.10">
    <property type="entry name" value="Ribonuclease Inhibitor"/>
    <property type="match status" value="2"/>
</dbReference>
<dbReference type="InterPro" id="IPR032675">
    <property type="entry name" value="LRR_dom_sf"/>
</dbReference>
<keyword evidence="4" id="KW-0433">Leucine-rich repeat</keyword>
<keyword evidence="8" id="KW-1133">Transmembrane helix</keyword>
<dbReference type="GO" id="GO:0005886">
    <property type="term" value="C:plasma membrane"/>
    <property type="evidence" value="ECO:0007669"/>
    <property type="project" value="UniProtKB-SubCell"/>
</dbReference>
<evidence type="ECO:0000256" key="11">
    <source>
        <dbReference type="ARBA" id="ARBA00023180"/>
    </source>
</evidence>
<evidence type="ECO:0000256" key="9">
    <source>
        <dbReference type="ARBA" id="ARBA00023136"/>
    </source>
</evidence>
<keyword evidence="3" id="KW-1003">Cell membrane</keyword>
<evidence type="ECO:0000256" key="10">
    <source>
        <dbReference type="ARBA" id="ARBA00023170"/>
    </source>
</evidence>
<evidence type="ECO:0000256" key="1">
    <source>
        <dbReference type="ARBA" id="ARBA00004251"/>
    </source>
</evidence>
<keyword evidence="9" id="KW-0472">Membrane</keyword>
<organism evidence="13">
    <name type="scientific">Prunus dulcis</name>
    <name type="common">Almond</name>
    <name type="synonym">Amygdalus dulcis</name>
    <dbReference type="NCBI Taxonomy" id="3755"/>
    <lineage>
        <taxon>Eukaryota</taxon>
        <taxon>Viridiplantae</taxon>
        <taxon>Streptophyta</taxon>
        <taxon>Embryophyta</taxon>
        <taxon>Tracheophyta</taxon>
        <taxon>Spermatophyta</taxon>
        <taxon>Magnoliopsida</taxon>
        <taxon>eudicotyledons</taxon>
        <taxon>Gunneridae</taxon>
        <taxon>Pentapetalae</taxon>
        <taxon>rosids</taxon>
        <taxon>fabids</taxon>
        <taxon>Rosales</taxon>
        <taxon>Rosaceae</taxon>
        <taxon>Amygdaloideae</taxon>
        <taxon>Amygdaleae</taxon>
        <taxon>Prunus</taxon>
    </lineage>
</organism>
<dbReference type="PROSITE" id="PS51450">
    <property type="entry name" value="LRR"/>
    <property type="match status" value="1"/>
</dbReference>
<dbReference type="SMART" id="SM00369">
    <property type="entry name" value="LRR_TYP"/>
    <property type="match status" value="6"/>
</dbReference>
<feature type="region of interest" description="Disordered" evidence="12">
    <location>
        <begin position="310"/>
        <end position="343"/>
    </location>
</feature>
<keyword evidence="6" id="KW-0732">Signal</keyword>
<protein>
    <submittedName>
        <fullName evidence="13">Uncharacterized protein</fullName>
    </submittedName>
</protein>
<evidence type="ECO:0000256" key="2">
    <source>
        <dbReference type="ARBA" id="ARBA00009592"/>
    </source>
</evidence>
<dbReference type="FunFam" id="3.80.10.10:FF:000111">
    <property type="entry name" value="LRR receptor-like serine/threonine-protein kinase ERECTA"/>
    <property type="match status" value="1"/>
</dbReference>
<feature type="compositionally biased region" description="Basic and acidic residues" evidence="12">
    <location>
        <begin position="332"/>
        <end position="343"/>
    </location>
</feature>
<dbReference type="InterPro" id="IPR001611">
    <property type="entry name" value="Leu-rich_rpt"/>
</dbReference>
<evidence type="ECO:0000256" key="6">
    <source>
        <dbReference type="ARBA" id="ARBA00022729"/>
    </source>
</evidence>
<evidence type="ECO:0000256" key="12">
    <source>
        <dbReference type="SAM" id="MobiDB-lite"/>
    </source>
</evidence>
<evidence type="ECO:0000256" key="4">
    <source>
        <dbReference type="ARBA" id="ARBA00022614"/>
    </source>
</evidence>
<feature type="compositionally biased region" description="Basic residues" evidence="12">
    <location>
        <begin position="321"/>
        <end position="331"/>
    </location>
</feature>
<dbReference type="InterPro" id="IPR003591">
    <property type="entry name" value="Leu-rich_rpt_typical-subtyp"/>
</dbReference>
<feature type="compositionally biased region" description="Basic residues" evidence="12">
    <location>
        <begin position="947"/>
        <end position="956"/>
    </location>
</feature>
<keyword evidence="7" id="KW-0677">Repeat</keyword>
<gene>
    <name evidence="13" type="ORF">Prudu_1456S001000</name>
</gene>
<evidence type="ECO:0000256" key="7">
    <source>
        <dbReference type="ARBA" id="ARBA00022737"/>
    </source>
</evidence>
<proteinExistence type="inferred from homology"/>
<feature type="region of interest" description="Disordered" evidence="12">
    <location>
        <begin position="945"/>
        <end position="983"/>
    </location>
</feature>
<accession>A0A5H2XR21</accession>
<sequence>MRGYLFWLLHDNLLAGSIPDVLGHMSSLAYLSLSNNQLEGWVPHYFASICNLQSLDLSSNILSGQLSKFVQILFSTCAQNSLEILDLSSNNLAGSLPDLTNLSSLEILYVNNNQLSGGIPESIGAMSKLNTIDFHMNSLEGVISETHFSTLSKLQYLDLSSQNSSNSLVLDIHADWIPHFQLYSINLGSCKMGLHFPKWHQTQKQIKYLDISDAGISDILPSWFWSLCRNVKSMNLTGNQIRGLFPDMTLEFSDSSFNNLILDLSSNKLEGPIPSILSKALYLDLSNNNLSGSISFLCSSAAFRGGHLNRKIAKPNQTNPKKPKKIVLTKKSKTEKNPNRTGSDRFRFRFSILRNRSNPNRQPPASHQPPIPNLSLNQHVTFTSYFTSFPFQKPILSFLPPSNFFLPQLSFYNSNSCAVSAIWIVGTISTRKCGLGEWWSLDSSLKVEDYFGAVKGFLTVLELYWERTSCRERRKLWVEPNRNRTEPVQIEPVCTIGSGSIFSLKPVQTEPCPALAAIGSLFIDLSRNNVSGEVPDCLTHLENLVMLDLSYNAFSGKIPATIGSVFRIETLKLRSNRFVGQLPLSLKNCTSLVLVDVGDNKLSGPIPKWLGVSLRNLVILMLSSNHFNGSLPAQICHLTDIQILDFSMNNISGSIPKCLNNLTSLVQKGKSSLEITHFLEHSDVTTNYEDDATFIWKGRMYSYKNTLGLVKRIDLSSNILTGEIPSEITHLVGLVSLNLSRNQLTGQIIPEIGNLQSLEALDLSRNQIEGRIPTSLARIDRLDFLDLSLNNLSGEIPIGTQLQSFDSSVYAGNPQLCGPALKKIWILGSLRHFDIQEVMEIRILQAPEWIFGVNLHAVIHILETFNGQEIKSNQRIQIQHISLKNDQNLNIMELSEALTFVNSGSFYLWAALLHGTYQLPRQLKPTGTRSWGLGPLLSESLYGVRERQHRRPRRNPIKPSCDRRQRSGQLVDHAESVPRGHPALRSGLRDVRAEFSFLRVRGLRSLLKFLRSVAESDSTINLFSQTQSLPELQVVPVLFQNSLKDAEDEIVRNLDHIFGVEPLKITSPSSDSEVSLALRVLEGCCLLHPDSAVLAHQHKAIQDFEAFHGIEEVAELIRDKQVDENLRLKCGEFLLLLIGHVNGRDRPPLATVHEDIRRLLGEKSASLIWAASQFGSTLDPEQRLTALHIQARR</sequence>
<reference evidence="13" key="1">
    <citation type="journal article" date="2019" name="Science">
        <title>Mutation of a bHLH transcription factor allowed almond domestication.</title>
        <authorList>
            <person name="Sanchez-Perez R."/>
            <person name="Pavan S."/>
            <person name="Mazzeo R."/>
            <person name="Moldovan C."/>
            <person name="Aiese Cigliano R."/>
            <person name="Del Cueto J."/>
            <person name="Ricciardi F."/>
            <person name="Lotti C."/>
            <person name="Ricciardi L."/>
            <person name="Dicenta F."/>
            <person name="Lopez-Marques R.L."/>
            <person name="Lindberg Moller B."/>
        </authorList>
    </citation>
    <scope>NUCLEOTIDE SEQUENCE</scope>
</reference>
<keyword evidence="10" id="KW-0675">Receptor</keyword>
<dbReference type="FunFam" id="3.80.10.10:FF:000383">
    <property type="entry name" value="Leucine-rich repeat receptor protein kinase EMS1"/>
    <property type="match status" value="1"/>
</dbReference>